<organism evidence="2 3">
    <name type="scientific">Draconibacterium aestuarii</name>
    <dbReference type="NCBI Taxonomy" id="2998507"/>
    <lineage>
        <taxon>Bacteria</taxon>
        <taxon>Pseudomonadati</taxon>
        <taxon>Bacteroidota</taxon>
        <taxon>Bacteroidia</taxon>
        <taxon>Marinilabiliales</taxon>
        <taxon>Prolixibacteraceae</taxon>
        <taxon>Draconibacterium</taxon>
    </lineage>
</organism>
<dbReference type="InterPro" id="IPR015943">
    <property type="entry name" value="WD40/YVTN_repeat-like_dom_sf"/>
</dbReference>
<proteinExistence type="predicted"/>
<dbReference type="InterPro" id="IPR011047">
    <property type="entry name" value="Quinoprotein_ADH-like_sf"/>
</dbReference>
<dbReference type="EMBL" id="JAPOHD010000023">
    <property type="protein sequence ID" value="MCY1720892.1"/>
    <property type="molecule type" value="Genomic_DNA"/>
</dbReference>
<comment type="caution">
    <text evidence="2">The sequence shown here is derived from an EMBL/GenBank/DDBJ whole genome shotgun (WGS) entry which is preliminary data.</text>
</comment>
<dbReference type="SUPFAM" id="SSF50998">
    <property type="entry name" value="Quinoprotein alcohol dehydrogenase-like"/>
    <property type="match status" value="1"/>
</dbReference>
<sequence length="413" mass="46085">MKPTFSLIALFVSILVSAQGIIEFRGVERSGYYSEKGLLKKWPESGPELYRKIEGVGKGFSQPIVVGDTIFISGIKRDTTDILSAYNFAGKLLWETPYGRSWTRSYIDSRSTPTYQDGKLYVSSGTGQLNCVDAKTGNKIWQVDVVKEYAGEIHKHGDAEAPLLVRDLVVFVTGGDTNTMVAFNKNTGNQVWQTKSLGGTKSYASPTVINHHGQEIILVQTAENLIGVNSENGEIFWSYNLFQYHTHENGKGAQTNAPLYHNDEIFVTSGYEHPALMFSLSEDGKSIHLKWKNNILDTHHGGVVLVGKNIYGSNWQNNSRGKWASINWETGETKWEQEWENKGAIITADDMLYLYEEKRGNVALAEPSTDSLKIISNFKVDAGAGPHWAHPAIYNGKLFVRHGDVLLIYNIKN</sequence>
<dbReference type="PANTHER" id="PTHR34512">
    <property type="entry name" value="CELL SURFACE PROTEIN"/>
    <property type="match status" value="1"/>
</dbReference>
<protein>
    <submittedName>
        <fullName evidence="2">PQQ-like beta-propeller repeat protein</fullName>
    </submittedName>
</protein>
<evidence type="ECO:0000313" key="2">
    <source>
        <dbReference type="EMBL" id="MCY1720892.1"/>
    </source>
</evidence>
<dbReference type="AlphaFoldDB" id="A0A9X3F6W4"/>
<gene>
    <name evidence="2" type="ORF">OU798_11085</name>
</gene>
<evidence type="ECO:0000259" key="1">
    <source>
        <dbReference type="Pfam" id="PF13360"/>
    </source>
</evidence>
<reference evidence="2" key="1">
    <citation type="submission" date="2022-11" db="EMBL/GenBank/DDBJ databases">
        <title>Marilongibacter aestuarii gen. nov., sp. nov., isolated from tidal flat sediment.</title>
        <authorList>
            <person name="Jiayan W."/>
        </authorList>
    </citation>
    <scope>NUCLEOTIDE SEQUENCE</scope>
    <source>
        <strain evidence="2">Z1-6</strain>
    </source>
</reference>
<dbReference type="InterPro" id="IPR018391">
    <property type="entry name" value="PQQ_b-propeller_rpt"/>
</dbReference>
<keyword evidence="3" id="KW-1185">Reference proteome</keyword>
<feature type="domain" description="Pyrrolo-quinoline quinone repeat" evidence="1">
    <location>
        <begin position="83"/>
        <end position="316"/>
    </location>
</feature>
<dbReference type="PANTHER" id="PTHR34512:SF30">
    <property type="entry name" value="OUTER MEMBRANE PROTEIN ASSEMBLY FACTOR BAMB"/>
    <property type="match status" value="1"/>
</dbReference>
<evidence type="ECO:0000313" key="3">
    <source>
        <dbReference type="Proteomes" id="UP001145087"/>
    </source>
</evidence>
<accession>A0A9X3F6W4</accession>
<dbReference type="Gene3D" id="2.130.10.10">
    <property type="entry name" value="YVTN repeat-like/Quinoprotein amine dehydrogenase"/>
    <property type="match status" value="1"/>
</dbReference>
<dbReference type="Pfam" id="PF13360">
    <property type="entry name" value="PQQ_2"/>
    <property type="match status" value="1"/>
</dbReference>
<dbReference type="RefSeq" id="WP_343333225.1">
    <property type="nucleotide sequence ID" value="NZ_JAPOHD010000023.1"/>
</dbReference>
<dbReference type="InterPro" id="IPR002372">
    <property type="entry name" value="PQQ_rpt_dom"/>
</dbReference>
<name>A0A9X3F6W4_9BACT</name>
<dbReference type="SMART" id="SM00564">
    <property type="entry name" value="PQQ"/>
    <property type="match status" value="4"/>
</dbReference>
<dbReference type="Proteomes" id="UP001145087">
    <property type="component" value="Unassembled WGS sequence"/>
</dbReference>